<name>A0A067JMK8_JATCU</name>
<dbReference type="PROSITE" id="PS00108">
    <property type="entry name" value="PROTEIN_KINASE_ST"/>
    <property type="match status" value="1"/>
</dbReference>
<organism evidence="2 3">
    <name type="scientific">Jatropha curcas</name>
    <name type="common">Barbados nut</name>
    <dbReference type="NCBI Taxonomy" id="180498"/>
    <lineage>
        <taxon>Eukaryota</taxon>
        <taxon>Viridiplantae</taxon>
        <taxon>Streptophyta</taxon>
        <taxon>Embryophyta</taxon>
        <taxon>Tracheophyta</taxon>
        <taxon>Spermatophyta</taxon>
        <taxon>Magnoliopsida</taxon>
        <taxon>eudicotyledons</taxon>
        <taxon>Gunneridae</taxon>
        <taxon>Pentapetalae</taxon>
        <taxon>rosids</taxon>
        <taxon>fabids</taxon>
        <taxon>Malpighiales</taxon>
        <taxon>Euphorbiaceae</taxon>
        <taxon>Crotonoideae</taxon>
        <taxon>Jatropheae</taxon>
        <taxon>Jatropha</taxon>
    </lineage>
</organism>
<gene>
    <name evidence="2" type="ORF">JCGZ_21190</name>
</gene>
<dbReference type="GO" id="GO:0005524">
    <property type="term" value="F:ATP binding"/>
    <property type="evidence" value="ECO:0007669"/>
    <property type="project" value="InterPro"/>
</dbReference>
<dbReference type="InterPro" id="IPR008271">
    <property type="entry name" value="Ser/Thr_kinase_AS"/>
</dbReference>
<keyword evidence="3" id="KW-1185">Reference proteome</keyword>
<dbReference type="PANTHER" id="PTHR48011:SF6">
    <property type="entry name" value="PROTEIN KINASE DOMAIN-CONTAINING PROTEIN"/>
    <property type="match status" value="1"/>
</dbReference>
<dbReference type="STRING" id="180498.A0A067JMK8"/>
<reference evidence="2 3" key="1">
    <citation type="journal article" date="2014" name="PLoS ONE">
        <title>Global Analysis of Gene Expression Profiles in Physic Nut (Jatropha curcas L.) Seedlings Exposed to Salt Stress.</title>
        <authorList>
            <person name="Zhang L."/>
            <person name="Zhang C."/>
            <person name="Wu P."/>
            <person name="Chen Y."/>
            <person name="Li M."/>
            <person name="Jiang H."/>
            <person name="Wu G."/>
        </authorList>
    </citation>
    <scope>NUCLEOTIDE SEQUENCE [LARGE SCALE GENOMIC DNA]</scope>
    <source>
        <strain evidence="3">cv. GZQX0401</strain>
        <tissue evidence="2">Young leaves</tissue>
    </source>
</reference>
<evidence type="ECO:0000259" key="1">
    <source>
        <dbReference type="PROSITE" id="PS50011"/>
    </source>
</evidence>
<evidence type="ECO:0000313" key="3">
    <source>
        <dbReference type="Proteomes" id="UP000027138"/>
    </source>
</evidence>
<dbReference type="Proteomes" id="UP000027138">
    <property type="component" value="Unassembled WGS sequence"/>
</dbReference>
<dbReference type="PANTHER" id="PTHR48011">
    <property type="entry name" value="CCR4-NOT TRANSCRIPTIONAL COMPLEX SUBUNIT CAF120-RELATED"/>
    <property type="match status" value="1"/>
</dbReference>
<dbReference type="InterPro" id="IPR052751">
    <property type="entry name" value="Plant_MAPKKK"/>
</dbReference>
<dbReference type="GO" id="GO:0004672">
    <property type="term" value="F:protein kinase activity"/>
    <property type="evidence" value="ECO:0007669"/>
    <property type="project" value="InterPro"/>
</dbReference>
<evidence type="ECO:0000313" key="2">
    <source>
        <dbReference type="EMBL" id="KDP20719.1"/>
    </source>
</evidence>
<dbReference type="SUPFAM" id="SSF56112">
    <property type="entry name" value="Protein kinase-like (PK-like)"/>
    <property type="match status" value="1"/>
</dbReference>
<dbReference type="InterPro" id="IPR000719">
    <property type="entry name" value="Prot_kinase_dom"/>
</dbReference>
<dbReference type="Gene3D" id="1.10.510.10">
    <property type="entry name" value="Transferase(Phosphotransferase) domain 1"/>
    <property type="match status" value="1"/>
</dbReference>
<proteinExistence type="predicted"/>
<dbReference type="OrthoDB" id="275301at2759"/>
<accession>A0A067JMK8</accession>
<dbReference type="EMBL" id="KK915662">
    <property type="protein sequence ID" value="KDP20719.1"/>
    <property type="molecule type" value="Genomic_DNA"/>
</dbReference>
<dbReference type="GO" id="GO:0007165">
    <property type="term" value="P:signal transduction"/>
    <property type="evidence" value="ECO:0007669"/>
    <property type="project" value="TreeGrafter"/>
</dbReference>
<dbReference type="InterPro" id="IPR011009">
    <property type="entry name" value="Kinase-like_dom_sf"/>
</dbReference>
<dbReference type="SMART" id="SM00220">
    <property type="entry name" value="S_TKc"/>
    <property type="match status" value="1"/>
</dbReference>
<feature type="domain" description="Protein kinase" evidence="1">
    <location>
        <begin position="1"/>
        <end position="254"/>
    </location>
</feature>
<dbReference type="CDD" id="cd06606">
    <property type="entry name" value="STKc_MAPKKK"/>
    <property type="match status" value="1"/>
</dbReference>
<dbReference type="Pfam" id="PF00069">
    <property type="entry name" value="Pkinase"/>
    <property type="match status" value="1"/>
</dbReference>
<dbReference type="PROSITE" id="PS50011">
    <property type="entry name" value="PROTEIN_KINASE_DOM"/>
    <property type="match status" value="1"/>
</dbReference>
<sequence length="414" mass="46060">MKLRSCSTATVSIATVDESDQAFAVKSAELSQSEFLQKEQSILFTLRPCPQIIAYKGFEVTEEYGKLFYNIFLEYAPAGTLTDAIRLRGGCLEEGIIRSYTREILLGLHHLHSNGIIHSDIKCHNILVTSDGPKLADFGCARRVDQFCSATARTTIAGTPIYMAPEVARGEHQGFPADVWALGCAVVEMATGRAPWTNISDPVSAIYQIGFSDKSMPEIPSFMSKQGKDFISKCLKRDPVERWSASELLNHSFIAEEGFNVDSPTSVLKEINVDSPTSVLEHQELSLWDPNEEVETTWKWTHKSKGNPHSPIERISKLAQTQPRVPNWESDDNWITVRGKDSTQEKFGSFVDANQEMGNSYTLGGEYVSINSSHDELISTIGLPKINRSVRKSDEYNEIGLWAAFPNLMISGQV</sequence>
<dbReference type="AlphaFoldDB" id="A0A067JMK8"/>
<protein>
    <recommendedName>
        <fullName evidence="1">Protein kinase domain-containing protein</fullName>
    </recommendedName>
</protein>